<organism evidence="8 9">
    <name type="scientific">Plasmodium gallinaceum</name>
    <dbReference type="NCBI Taxonomy" id="5849"/>
    <lineage>
        <taxon>Eukaryota</taxon>
        <taxon>Sar</taxon>
        <taxon>Alveolata</taxon>
        <taxon>Apicomplexa</taxon>
        <taxon>Aconoidasida</taxon>
        <taxon>Haemosporida</taxon>
        <taxon>Plasmodiidae</taxon>
        <taxon>Plasmodium</taxon>
        <taxon>Plasmodium (Haemamoeba)</taxon>
    </lineage>
</organism>
<comment type="caution">
    <text evidence="8">The sequence shown here is derived from an EMBL/GenBank/DDBJ whole genome shotgun (WGS) entry which is preliminary data.</text>
</comment>
<feature type="coiled-coil region" evidence="5">
    <location>
        <begin position="470"/>
        <end position="497"/>
    </location>
</feature>
<evidence type="ECO:0000313" key="8">
    <source>
        <dbReference type="EMBL" id="CRG95035.1"/>
    </source>
</evidence>
<dbReference type="SMART" id="SM00487">
    <property type="entry name" value="DEXDc"/>
    <property type="match status" value="1"/>
</dbReference>
<dbReference type="Pfam" id="PF00271">
    <property type="entry name" value="Helicase_C"/>
    <property type="match status" value="1"/>
</dbReference>
<dbReference type="InterPro" id="IPR001650">
    <property type="entry name" value="Helicase_C-like"/>
</dbReference>
<evidence type="ECO:0000256" key="3">
    <source>
        <dbReference type="ARBA" id="ARBA00022806"/>
    </source>
</evidence>
<evidence type="ECO:0000259" key="7">
    <source>
        <dbReference type="PROSITE" id="PS51194"/>
    </source>
</evidence>
<keyword evidence="4" id="KW-0067">ATP-binding</keyword>
<dbReference type="PROSITE" id="PS51194">
    <property type="entry name" value="HELICASE_CTER"/>
    <property type="match status" value="1"/>
</dbReference>
<evidence type="ECO:0000256" key="5">
    <source>
        <dbReference type="SAM" id="Coils"/>
    </source>
</evidence>
<dbReference type="GO" id="GO:0005524">
    <property type="term" value="F:ATP binding"/>
    <property type="evidence" value="ECO:0007669"/>
    <property type="project" value="UniProtKB-KW"/>
</dbReference>
<keyword evidence="3 8" id="KW-0347">Helicase</keyword>
<dbReference type="InterPro" id="IPR011545">
    <property type="entry name" value="DEAD/DEAH_box_helicase_dom"/>
</dbReference>
<dbReference type="InterPro" id="IPR014001">
    <property type="entry name" value="Helicase_ATP-bd"/>
</dbReference>
<feature type="domain" description="Helicase C-terminal" evidence="7">
    <location>
        <begin position="419"/>
        <end position="613"/>
    </location>
</feature>
<evidence type="ECO:0000256" key="1">
    <source>
        <dbReference type="ARBA" id="ARBA00022741"/>
    </source>
</evidence>
<dbReference type="Pfam" id="PF00270">
    <property type="entry name" value="DEAD"/>
    <property type="match status" value="1"/>
</dbReference>
<reference evidence="8" key="1">
    <citation type="submission" date="2015-04" db="EMBL/GenBank/DDBJ databases">
        <authorList>
            <consortium name="Pathogen Informatics"/>
        </authorList>
    </citation>
    <scope>NUCLEOTIDE SEQUENCE [LARGE SCALE GENOMIC DNA]</scope>
    <source>
        <strain evidence="8">8A</strain>
    </source>
</reference>
<sequence length="1042" mass="125281">MLSNKKKEKKANPLICHRRLGIYKKKIYENNKQLIYVSLSGHIYTNNTYKEIVKFDNNILNELNISKTGNNSSINNVKLFYNKLNESKINGDISNCEEKKFEYYFIPDSIIKEYNNIGIYELYKDQIECLKNIFHNEEIENNLKNKNDEEFFVHRKKENVNFLLDSDFFLPIEKSEIKDIKCLYYKDNKINESIRDKENEYKNYTCNNNIFYKNFIFNITTGMGKTVIYDILIIRFILYKGYRVVLSLPTMSLINEKSDYYEKLLGNNTVSLNIKKFNSLNFTGYSYNMSTDIALCTYEQANIIVNIIIKNNLKCNYIFIIDEIHYINDIHRGFFIESLLTKIKFIQKNYEHLFYIRTYSFSATLSNIDQLGEWLNAKVYVSKEKLYNIKYLYKIKNIIYKDLNINEIERKLDNPFLLDPDHLVYLISEELILKKNVLIFCPTRDKTEKVASFISNVLPYYLKNKNYRINKRLLDKRIHLINELKKLNVKIENLEKLILNGIFFHHSQLDKNEKEIIENSFKNNILFCLCCTTTLSVGVNLNVHTVIIRSLRLGNTYLTKDQIIQMAGRCGRTKKVLEKKKIDVDNYIDSEIYATNDLCNNRNDFSIYDYDIGCDGKVLIFLNHCDKNYLEKIFSNNFEMCKLKTKLHNFQLCKFILEFIHLELIKTKKDMFDLLFFYTLKFFKIENSLEKEKIIKEIKQNFQFLFENKLIIIPYEKEQIYYHYLFSKIYNLNLYKMSNFFDFQFLNEFINIDILMKCDLKKKKELFNKLLVNYKFINNKKDEKSFFTLPFITILLIFKDTQFNKNLFQNLFVQLIKYLFIININEEQYNFYVYDILNEEDNISCTELSSYFYSIFNVFDFIFNYSLIQYTYIKGFPTDSLLMIFVFCMNSEVSLKIHFDIYEEILKSNNNIYKIFQYFGLQIDKLHKFKLKKSDDLYSTSLSILKGEIDIDKLYENFEWIKIKRFYFSLIVYDVFKEDLNTVSYKYRLKTNEVKNLYIKSCYILSFNFKILRNFRNSLDIFCIVLENLLSKMKSKNFLFKF</sequence>
<dbReference type="GO" id="GO:0003724">
    <property type="term" value="F:RNA helicase activity"/>
    <property type="evidence" value="ECO:0007669"/>
    <property type="project" value="UniProtKB-EC"/>
</dbReference>
<dbReference type="SUPFAM" id="SSF52540">
    <property type="entry name" value="P-loop containing nucleoside triphosphate hydrolases"/>
    <property type="match status" value="1"/>
</dbReference>
<evidence type="ECO:0000313" key="9">
    <source>
        <dbReference type="Proteomes" id="UP000220797"/>
    </source>
</evidence>
<protein>
    <submittedName>
        <fullName evidence="8">DEAD box helicase, putative</fullName>
        <ecNumber evidence="8">3.6.4.13</ecNumber>
    </submittedName>
</protein>
<dbReference type="OMA" id="HNNNDKC"/>
<dbReference type="Gene3D" id="3.40.50.300">
    <property type="entry name" value="P-loop containing nucleotide triphosphate hydrolases"/>
    <property type="match status" value="2"/>
</dbReference>
<feature type="domain" description="Helicase ATP-binding" evidence="6">
    <location>
        <begin position="206"/>
        <end position="383"/>
    </location>
</feature>
<evidence type="ECO:0000259" key="6">
    <source>
        <dbReference type="PROSITE" id="PS51192"/>
    </source>
</evidence>
<evidence type="ECO:0000256" key="2">
    <source>
        <dbReference type="ARBA" id="ARBA00022801"/>
    </source>
</evidence>
<keyword evidence="5" id="KW-0175">Coiled coil</keyword>
<name>A0A1J1GVG3_PLAGA</name>
<dbReference type="InterPro" id="IPR027417">
    <property type="entry name" value="P-loop_NTPase"/>
</dbReference>
<proteinExistence type="predicted"/>
<dbReference type="SMART" id="SM00490">
    <property type="entry name" value="HELICc"/>
    <property type="match status" value="1"/>
</dbReference>
<keyword evidence="2 8" id="KW-0378">Hydrolase</keyword>
<dbReference type="GeneID" id="39730961"/>
<dbReference type="GO" id="GO:0016787">
    <property type="term" value="F:hydrolase activity"/>
    <property type="evidence" value="ECO:0007669"/>
    <property type="project" value="UniProtKB-KW"/>
</dbReference>
<dbReference type="OrthoDB" id="2320933at2759"/>
<dbReference type="InterPro" id="IPR050474">
    <property type="entry name" value="Hel308_SKI2-like"/>
</dbReference>
<evidence type="ECO:0000256" key="4">
    <source>
        <dbReference type="ARBA" id="ARBA00022840"/>
    </source>
</evidence>
<dbReference type="EC" id="3.6.4.13" evidence="8"/>
<dbReference type="EMBL" id="CVMV01000032">
    <property type="protein sequence ID" value="CRG95035.1"/>
    <property type="molecule type" value="Genomic_DNA"/>
</dbReference>
<dbReference type="PROSITE" id="PS51192">
    <property type="entry name" value="HELICASE_ATP_BIND_1"/>
    <property type="match status" value="1"/>
</dbReference>
<dbReference type="Proteomes" id="UP000220797">
    <property type="component" value="Unassembled WGS sequence"/>
</dbReference>
<dbReference type="GO" id="GO:0003676">
    <property type="term" value="F:nucleic acid binding"/>
    <property type="evidence" value="ECO:0007669"/>
    <property type="project" value="InterPro"/>
</dbReference>
<dbReference type="AlphaFoldDB" id="A0A1J1GVG3"/>
<dbReference type="PANTHER" id="PTHR47961:SF6">
    <property type="entry name" value="DNA-DIRECTED DNA POLYMERASE"/>
    <property type="match status" value="1"/>
</dbReference>
<accession>A0A1J1GVG3</accession>
<dbReference type="PANTHER" id="PTHR47961">
    <property type="entry name" value="DNA POLYMERASE THETA, PUTATIVE (AFU_ORTHOLOGUE AFUA_1G05260)-RELATED"/>
    <property type="match status" value="1"/>
</dbReference>
<gene>
    <name evidence="8" type="ORF">PGAL8A_00243300</name>
</gene>
<dbReference type="VEuPathDB" id="PlasmoDB:PGAL8A_00243300"/>
<keyword evidence="1" id="KW-0547">Nucleotide-binding</keyword>
<keyword evidence="9" id="KW-1185">Reference proteome</keyword>
<dbReference type="RefSeq" id="XP_028527848.1">
    <property type="nucleotide sequence ID" value="XM_028671169.1"/>
</dbReference>